<dbReference type="RefSeq" id="WP_136898300.1">
    <property type="nucleotide sequence ID" value="NZ_SWJE01000018.1"/>
</dbReference>
<accession>A0A4U1HNW0</accession>
<dbReference type="AlphaFoldDB" id="A0A4U1HNW0"/>
<protein>
    <submittedName>
        <fullName evidence="1">Uncharacterized protein</fullName>
    </submittedName>
</protein>
<dbReference type="Proteomes" id="UP000305539">
    <property type="component" value="Unassembled WGS sequence"/>
</dbReference>
<evidence type="ECO:0000313" key="1">
    <source>
        <dbReference type="EMBL" id="TKC81427.1"/>
    </source>
</evidence>
<evidence type="ECO:0000313" key="2">
    <source>
        <dbReference type="Proteomes" id="UP000305539"/>
    </source>
</evidence>
<organism evidence="1 2">
    <name type="scientific">Trinickia terrae</name>
    <dbReference type="NCBI Taxonomy" id="2571161"/>
    <lineage>
        <taxon>Bacteria</taxon>
        <taxon>Pseudomonadati</taxon>
        <taxon>Pseudomonadota</taxon>
        <taxon>Betaproteobacteria</taxon>
        <taxon>Burkholderiales</taxon>
        <taxon>Burkholderiaceae</taxon>
        <taxon>Trinickia</taxon>
    </lineage>
</organism>
<comment type="caution">
    <text evidence="1">The sequence shown here is derived from an EMBL/GenBank/DDBJ whole genome shotgun (WGS) entry which is preliminary data.</text>
</comment>
<dbReference type="OrthoDB" id="9133071at2"/>
<sequence length="108" mass="12553">MTKRQRPFLTKHNAASPSEFLYYASGMPMKYLTRILQRHERTVKAWMAGKAVIPPWAVAVLRLRHLEHELTLDQMGVQAIQREPQPIVQRRPAANEPHFVCQLRLDIA</sequence>
<name>A0A4U1HNW0_9BURK</name>
<gene>
    <name evidence="1" type="ORF">FAZ69_27745</name>
</gene>
<reference evidence="1 2" key="1">
    <citation type="submission" date="2019-04" db="EMBL/GenBank/DDBJ databases">
        <title>Trinickia sp. 7GSK02, isolated from subtropical forest soil.</title>
        <authorList>
            <person name="Gao Z.-H."/>
            <person name="Qiu L.-H."/>
        </authorList>
    </citation>
    <scope>NUCLEOTIDE SEQUENCE [LARGE SCALE GENOMIC DNA]</scope>
    <source>
        <strain evidence="1 2">7GSK02</strain>
    </source>
</reference>
<dbReference type="EMBL" id="SWJE01000018">
    <property type="protein sequence ID" value="TKC81427.1"/>
    <property type="molecule type" value="Genomic_DNA"/>
</dbReference>
<keyword evidence="2" id="KW-1185">Reference proteome</keyword>
<proteinExistence type="predicted"/>